<dbReference type="RefSeq" id="WP_069668027.1">
    <property type="nucleotide sequence ID" value="NZ_JAPFIM010000022.1"/>
</dbReference>
<gene>
    <name evidence="1" type="ORF">AZ468_14625</name>
</gene>
<dbReference type="GeneID" id="78076949"/>
<sequence length="229" mass="25085">MLVGTRLRYGQVQELQAIGRYLMLKEGELVSIVANDKAVEAPRGYVFDMQSEFTSIRVTNLSNMEEIEILTSDIPFTAGVDGSRLGIMANLEVSDFTVGFKERQPVSLPSDQKVVAELANFPAVLPVNVENQIALPEVQKVHVVQQSEPNLRYVPHETMTATGTITGNVNRKELILKAGDSNQSSIWLGGVADRGYEMRAGEGFILSNGAQLEVLIPSNCKLYVSEVTV</sequence>
<comment type="caution">
    <text evidence="1">The sequence shown here is derived from an EMBL/GenBank/DDBJ whole genome shotgun (WGS) entry which is preliminary data.</text>
</comment>
<dbReference type="Proteomes" id="UP000094761">
    <property type="component" value="Unassembled WGS sequence"/>
</dbReference>
<name>A0A178JB87_9VIBR</name>
<dbReference type="OrthoDB" id="5863705at2"/>
<evidence type="ECO:0000313" key="1">
    <source>
        <dbReference type="EMBL" id="OAM98788.1"/>
    </source>
</evidence>
<protein>
    <submittedName>
        <fullName evidence="1">Uncharacterized protein</fullName>
    </submittedName>
</protein>
<evidence type="ECO:0000313" key="2">
    <source>
        <dbReference type="Proteomes" id="UP000094761"/>
    </source>
</evidence>
<dbReference type="EMBL" id="LUAX01000005">
    <property type="protein sequence ID" value="OAM98788.1"/>
    <property type="molecule type" value="Genomic_DNA"/>
</dbReference>
<reference evidence="1 2" key="1">
    <citation type="submission" date="2016-03" db="EMBL/GenBank/DDBJ databases">
        <title>Draft genome sequence of the Vibrio tubiashii subs. europaeus.</title>
        <authorList>
            <person name="Spinard E."/>
            <person name="Dubert J."/>
            <person name="Nelson D.R."/>
            <person name="Barja J.L."/>
        </authorList>
    </citation>
    <scope>NUCLEOTIDE SEQUENCE [LARGE SCALE GENOMIC DNA]</scope>
    <source>
        <strain evidence="2">PP-638</strain>
    </source>
</reference>
<accession>A0A178JB87</accession>
<dbReference type="AlphaFoldDB" id="A0A178JB87"/>
<proteinExistence type="predicted"/>
<organism evidence="1 2">
    <name type="scientific">Vibrio europaeus</name>
    <dbReference type="NCBI Taxonomy" id="300876"/>
    <lineage>
        <taxon>Bacteria</taxon>
        <taxon>Pseudomonadati</taxon>
        <taxon>Pseudomonadota</taxon>
        <taxon>Gammaproteobacteria</taxon>
        <taxon>Vibrionales</taxon>
        <taxon>Vibrionaceae</taxon>
        <taxon>Vibrio</taxon>
        <taxon>Vibrio oreintalis group</taxon>
    </lineage>
</organism>